<keyword evidence="14" id="KW-1185">Reference proteome</keyword>
<keyword evidence="10" id="KW-0998">Cell outer membrane</keyword>
<feature type="signal peptide" evidence="11">
    <location>
        <begin position="1"/>
        <end position="20"/>
    </location>
</feature>
<dbReference type="GO" id="GO:0015288">
    <property type="term" value="F:porin activity"/>
    <property type="evidence" value="ECO:0007669"/>
    <property type="project" value="UniProtKB-KW"/>
</dbReference>
<accession>A0A133XJD9</accession>
<evidence type="ECO:0000256" key="6">
    <source>
        <dbReference type="ARBA" id="ARBA00022729"/>
    </source>
</evidence>
<keyword evidence="9" id="KW-0472">Membrane</keyword>
<dbReference type="GO" id="GO:0046930">
    <property type="term" value="C:pore complex"/>
    <property type="evidence" value="ECO:0007669"/>
    <property type="project" value="UniProtKB-KW"/>
</dbReference>
<dbReference type="InterPro" id="IPR023614">
    <property type="entry name" value="Porin_dom_sf"/>
</dbReference>
<evidence type="ECO:0000256" key="11">
    <source>
        <dbReference type="SAM" id="SignalP"/>
    </source>
</evidence>
<organism evidence="13 14">
    <name type="scientific">Dechloromonas denitrificans</name>
    <dbReference type="NCBI Taxonomy" id="281362"/>
    <lineage>
        <taxon>Bacteria</taxon>
        <taxon>Pseudomonadati</taxon>
        <taxon>Pseudomonadota</taxon>
        <taxon>Betaproteobacteria</taxon>
        <taxon>Rhodocyclales</taxon>
        <taxon>Azonexaceae</taxon>
        <taxon>Dechloromonas</taxon>
    </lineage>
</organism>
<dbReference type="GO" id="GO:0034220">
    <property type="term" value="P:monoatomic ion transmembrane transport"/>
    <property type="evidence" value="ECO:0007669"/>
    <property type="project" value="InterPro"/>
</dbReference>
<evidence type="ECO:0000256" key="4">
    <source>
        <dbReference type="ARBA" id="ARBA00022452"/>
    </source>
</evidence>
<evidence type="ECO:0000256" key="5">
    <source>
        <dbReference type="ARBA" id="ARBA00022692"/>
    </source>
</evidence>
<keyword evidence="6 11" id="KW-0732">Signal</keyword>
<name>A0A133XJD9_9RHOO</name>
<dbReference type="STRING" id="281362.AT959_10165"/>
<dbReference type="AlphaFoldDB" id="A0A133XJD9"/>
<dbReference type="InterPro" id="IPR050298">
    <property type="entry name" value="Gram-neg_bact_OMP"/>
</dbReference>
<reference evidence="13 14" key="1">
    <citation type="submission" date="2015-12" db="EMBL/GenBank/DDBJ databases">
        <title>Nitrous oxide reduction kinetics distinguish bacteria harboring typical versus atypical NosZ.</title>
        <authorList>
            <person name="Yoon S."/>
            <person name="Nissen S."/>
            <person name="Park D."/>
            <person name="Sanford R.A."/>
            <person name="Loeffler F.E."/>
        </authorList>
    </citation>
    <scope>NUCLEOTIDE SEQUENCE [LARGE SCALE GENOMIC DNA]</scope>
    <source>
        <strain evidence="13 14">ATCC BAA-841</strain>
    </source>
</reference>
<dbReference type="SUPFAM" id="SSF56935">
    <property type="entry name" value="Porins"/>
    <property type="match status" value="1"/>
</dbReference>
<dbReference type="InterPro" id="IPR001702">
    <property type="entry name" value="Porin_Gram-ve"/>
</dbReference>
<feature type="chain" id="PRO_5007459753" description="Porin domain-containing protein" evidence="11">
    <location>
        <begin position="21"/>
        <end position="367"/>
    </location>
</feature>
<dbReference type="PANTHER" id="PTHR34501">
    <property type="entry name" value="PROTEIN YDDL-RELATED"/>
    <property type="match status" value="1"/>
</dbReference>
<feature type="domain" description="Porin" evidence="12">
    <location>
        <begin position="7"/>
        <end position="330"/>
    </location>
</feature>
<evidence type="ECO:0000256" key="9">
    <source>
        <dbReference type="ARBA" id="ARBA00023136"/>
    </source>
</evidence>
<dbReference type="PRINTS" id="PR00182">
    <property type="entry name" value="ECOLNEIPORIN"/>
</dbReference>
<evidence type="ECO:0000313" key="13">
    <source>
        <dbReference type="EMBL" id="KXB31055.1"/>
    </source>
</evidence>
<dbReference type="GO" id="GO:0009279">
    <property type="term" value="C:cell outer membrane"/>
    <property type="evidence" value="ECO:0007669"/>
    <property type="project" value="UniProtKB-SubCell"/>
</dbReference>
<proteinExistence type="predicted"/>
<comment type="subunit">
    <text evidence="2">Homotrimer.</text>
</comment>
<evidence type="ECO:0000256" key="2">
    <source>
        <dbReference type="ARBA" id="ARBA00011233"/>
    </source>
</evidence>
<evidence type="ECO:0000256" key="1">
    <source>
        <dbReference type="ARBA" id="ARBA00004571"/>
    </source>
</evidence>
<keyword evidence="3" id="KW-0813">Transport</keyword>
<dbReference type="PRINTS" id="PR00184">
    <property type="entry name" value="NEISSPPORIN"/>
</dbReference>
<evidence type="ECO:0000256" key="3">
    <source>
        <dbReference type="ARBA" id="ARBA00022448"/>
    </source>
</evidence>
<comment type="caution">
    <text evidence="13">The sequence shown here is derived from an EMBL/GenBank/DDBJ whole genome shotgun (WGS) entry which is preliminary data.</text>
</comment>
<evidence type="ECO:0000313" key="14">
    <source>
        <dbReference type="Proteomes" id="UP000070186"/>
    </source>
</evidence>
<evidence type="ECO:0000256" key="10">
    <source>
        <dbReference type="ARBA" id="ARBA00023237"/>
    </source>
</evidence>
<gene>
    <name evidence="13" type="ORF">AT959_10165</name>
</gene>
<keyword evidence="8" id="KW-0626">Porin</keyword>
<dbReference type="CDD" id="cd00342">
    <property type="entry name" value="gram_neg_porins"/>
    <property type="match status" value="1"/>
</dbReference>
<keyword evidence="4" id="KW-1134">Transmembrane beta strand</keyword>
<dbReference type="Pfam" id="PF13609">
    <property type="entry name" value="Porin_4"/>
    <property type="match status" value="1"/>
</dbReference>
<dbReference type="RefSeq" id="WP_066882858.1">
    <property type="nucleotide sequence ID" value="NZ_LODL01000019.1"/>
</dbReference>
<dbReference type="Proteomes" id="UP000070186">
    <property type="component" value="Unassembled WGS sequence"/>
</dbReference>
<dbReference type="PANTHER" id="PTHR34501:SF9">
    <property type="entry name" value="MAJOR OUTER MEMBRANE PROTEIN P.IA"/>
    <property type="match status" value="1"/>
</dbReference>
<evidence type="ECO:0000256" key="8">
    <source>
        <dbReference type="ARBA" id="ARBA00023114"/>
    </source>
</evidence>
<dbReference type="EMBL" id="LODL01000019">
    <property type="protein sequence ID" value="KXB31055.1"/>
    <property type="molecule type" value="Genomic_DNA"/>
</dbReference>
<dbReference type="Gene3D" id="2.40.160.10">
    <property type="entry name" value="Porin"/>
    <property type="match status" value="1"/>
</dbReference>
<dbReference type="InterPro" id="IPR002299">
    <property type="entry name" value="Porin_Neis"/>
</dbReference>
<comment type="subcellular location">
    <subcellularLocation>
        <location evidence="1">Cell outer membrane</location>
        <topology evidence="1">Multi-pass membrane protein</topology>
    </subcellularLocation>
</comment>
<keyword evidence="7" id="KW-0406">Ion transport</keyword>
<evidence type="ECO:0000259" key="12">
    <source>
        <dbReference type="Pfam" id="PF13609"/>
    </source>
</evidence>
<dbReference type="InterPro" id="IPR033900">
    <property type="entry name" value="Gram_neg_porin_domain"/>
</dbReference>
<sequence length="367" mass="38268">MQKKIIALAVAGLASTAAFAQSNVTIYGSVDMGYAYRYDSNNRNVDSNSAIDGGQAQGNRLGFKGVEDLGNGLKAVFLLEQGFGVDASSDATTAAGTNKSISFTRQAYVGLTGGFGTAIAGRLYTPHFSFVSAIDPFSAGTVGQYKNVYGGGLFDPTRVDNAVAYVSPSFGGFTVTGAYSNNAIAQESSIDNSQNNTVYALLARYTAGPVDVGFNVHRIAGASGNGVPTTMKSIDNYTLGGTFDAKVVKIHGLISHNIQDNATGTNDVQIDNYMIGATVPVGKFAIKTSYMFSDGNSAAGGNAQQFAVGGNYALSKRTDLYTAYSIIDNDSATQNGVTLRRAAVVGDASNSGMTFQQGFQVGVRHLF</sequence>
<evidence type="ECO:0000256" key="7">
    <source>
        <dbReference type="ARBA" id="ARBA00023065"/>
    </source>
</evidence>
<keyword evidence="5" id="KW-0812">Transmembrane</keyword>
<protein>
    <recommendedName>
        <fullName evidence="12">Porin domain-containing protein</fullName>
    </recommendedName>
</protein>